<dbReference type="EMBL" id="SNRW01040481">
    <property type="protein sequence ID" value="KAA6343654.1"/>
    <property type="molecule type" value="Genomic_DNA"/>
</dbReference>
<feature type="non-terminal residue" evidence="1">
    <location>
        <position position="125"/>
    </location>
</feature>
<name>A0A5J4SBY3_9EUKA</name>
<evidence type="ECO:0000313" key="2">
    <source>
        <dbReference type="Proteomes" id="UP000324800"/>
    </source>
</evidence>
<protein>
    <submittedName>
        <fullName evidence="1">Uncharacterized protein</fullName>
    </submittedName>
</protein>
<gene>
    <name evidence="1" type="ORF">EZS28_052297</name>
</gene>
<dbReference type="AlphaFoldDB" id="A0A5J4SBY3"/>
<evidence type="ECO:0000313" key="1">
    <source>
        <dbReference type="EMBL" id="KAA6343654.1"/>
    </source>
</evidence>
<reference evidence="1 2" key="1">
    <citation type="submission" date="2019-03" db="EMBL/GenBank/DDBJ databases">
        <title>Single cell metagenomics reveals metabolic interactions within the superorganism composed of flagellate Streblomastix strix and complex community of Bacteroidetes bacteria on its surface.</title>
        <authorList>
            <person name="Treitli S.C."/>
            <person name="Kolisko M."/>
            <person name="Husnik F."/>
            <person name="Keeling P."/>
            <person name="Hampl V."/>
        </authorList>
    </citation>
    <scope>NUCLEOTIDE SEQUENCE [LARGE SCALE GENOMIC DNA]</scope>
    <source>
        <strain evidence="1">ST1C</strain>
    </source>
</reference>
<comment type="caution">
    <text evidence="1">The sequence shown here is derived from an EMBL/GenBank/DDBJ whole genome shotgun (WGS) entry which is preliminary data.</text>
</comment>
<proteinExistence type="predicted"/>
<accession>A0A5J4SBY3</accession>
<dbReference type="Proteomes" id="UP000324800">
    <property type="component" value="Unassembled WGS sequence"/>
</dbReference>
<organism evidence="1 2">
    <name type="scientific">Streblomastix strix</name>
    <dbReference type="NCBI Taxonomy" id="222440"/>
    <lineage>
        <taxon>Eukaryota</taxon>
        <taxon>Metamonada</taxon>
        <taxon>Preaxostyla</taxon>
        <taxon>Oxymonadida</taxon>
        <taxon>Streblomastigidae</taxon>
        <taxon>Streblomastix</taxon>
    </lineage>
</organism>
<sequence length="125" mass="14571">MPFVTKHCSIDLVGIEQIVQFNSHDKESEQEMDKDTRCKKVEQIDCRLPLQNLRFERGETNDQTWRLEHFTRPLLRISPPNSSNGITTIPSIRIPEQLLHIQSNAIRNQTFINILRNYNVANNAT</sequence>